<dbReference type="AlphaFoldDB" id="A0A9W8M0F7"/>
<gene>
    <name evidence="1" type="ORF">GGH94_006346</name>
</gene>
<protein>
    <submittedName>
        <fullName evidence="1">Uncharacterized protein</fullName>
    </submittedName>
</protein>
<evidence type="ECO:0000313" key="1">
    <source>
        <dbReference type="EMBL" id="KAJ2858979.1"/>
    </source>
</evidence>
<keyword evidence="2" id="KW-1185">Reference proteome</keyword>
<sequence>MGYQGSVNKYLGHPTHRLARDLDIELDEADVYSGTTLRMLSCEPYDGCAFLLVHKITVIVFLGDNIQTEHSVIMANISAFVQRIKQMAPMAKDFLLRPMVHSGVNHTTGHYFNDLATQLFQIAERIKIGLTDALSFIQELQLNGVRNLVRIRHATRHGVGTLIQLAQLNASTLESLDIALSNTNGVSSIIQGANGAFISYPRLSTLPVWQIDRL</sequence>
<accession>A0A9W8M0F7</accession>
<comment type="caution">
    <text evidence="1">The sequence shown here is derived from an EMBL/GenBank/DDBJ whole genome shotgun (WGS) entry which is preliminary data.</text>
</comment>
<evidence type="ECO:0000313" key="2">
    <source>
        <dbReference type="Proteomes" id="UP001140074"/>
    </source>
</evidence>
<name>A0A9W8M0F7_9FUNG</name>
<organism evidence="1 2">
    <name type="scientific">Coemansia aciculifera</name>
    <dbReference type="NCBI Taxonomy" id="417176"/>
    <lineage>
        <taxon>Eukaryota</taxon>
        <taxon>Fungi</taxon>
        <taxon>Fungi incertae sedis</taxon>
        <taxon>Zoopagomycota</taxon>
        <taxon>Kickxellomycotina</taxon>
        <taxon>Kickxellomycetes</taxon>
        <taxon>Kickxellales</taxon>
        <taxon>Kickxellaceae</taxon>
        <taxon>Coemansia</taxon>
    </lineage>
</organism>
<proteinExistence type="predicted"/>
<dbReference type="Proteomes" id="UP001140074">
    <property type="component" value="Unassembled WGS sequence"/>
</dbReference>
<dbReference type="EMBL" id="JANBUY010000446">
    <property type="protein sequence ID" value="KAJ2858979.1"/>
    <property type="molecule type" value="Genomic_DNA"/>
</dbReference>
<reference evidence="1" key="1">
    <citation type="submission" date="2022-07" db="EMBL/GenBank/DDBJ databases">
        <title>Phylogenomic reconstructions and comparative analyses of Kickxellomycotina fungi.</title>
        <authorList>
            <person name="Reynolds N.K."/>
            <person name="Stajich J.E."/>
            <person name="Barry K."/>
            <person name="Grigoriev I.V."/>
            <person name="Crous P."/>
            <person name="Smith M.E."/>
        </authorList>
    </citation>
    <scope>NUCLEOTIDE SEQUENCE</scope>
    <source>
        <strain evidence="1">RSA 476</strain>
    </source>
</reference>